<gene>
    <name evidence="2" type="ORF">V6N11_075115</name>
</gene>
<proteinExistence type="predicted"/>
<feature type="region of interest" description="Disordered" evidence="1">
    <location>
        <begin position="49"/>
        <end position="85"/>
    </location>
</feature>
<sequence length="212" mass="23636">MTQRMGKADRACVWAGLETRRHCRRSDGRSGEPTPPQRSLLLLCSFPRRKGPRIPKQTLASSLQNSGRHRSGELSTEPRTSPASSSLPLSFFSGFVQMAPETAKTKLDRRDFKRTICRRSPLDGSDSEISCSPPHDPRSKRWRSSLETPITGDAKAAVMVKGLEWSFGGGWFCSMGEGWLVRRMKAWGELWVMGVSSNGNGGSRLWWLLGIQ</sequence>
<organism evidence="2 3">
    <name type="scientific">Hibiscus sabdariffa</name>
    <name type="common">roselle</name>
    <dbReference type="NCBI Taxonomy" id="183260"/>
    <lineage>
        <taxon>Eukaryota</taxon>
        <taxon>Viridiplantae</taxon>
        <taxon>Streptophyta</taxon>
        <taxon>Embryophyta</taxon>
        <taxon>Tracheophyta</taxon>
        <taxon>Spermatophyta</taxon>
        <taxon>Magnoliopsida</taxon>
        <taxon>eudicotyledons</taxon>
        <taxon>Gunneridae</taxon>
        <taxon>Pentapetalae</taxon>
        <taxon>rosids</taxon>
        <taxon>malvids</taxon>
        <taxon>Malvales</taxon>
        <taxon>Malvaceae</taxon>
        <taxon>Malvoideae</taxon>
        <taxon>Hibiscus</taxon>
    </lineage>
</organism>
<name>A0ABR2R5Z7_9ROSI</name>
<comment type="caution">
    <text evidence="2">The sequence shown here is derived from an EMBL/GenBank/DDBJ whole genome shotgun (WGS) entry which is preliminary data.</text>
</comment>
<evidence type="ECO:0000256" key="1">
    <source>
        <dbReference type="SAM" id="MobiDB-lite"/>
    </source>
</evidence>
<accession>A0ABR2R5Z7</accession>
<dbReference type="EMBL" id="JBBPBN010000026">
    <property type="protein sequence ID" value="KAK9008213.1"/>
    <property type="molecule type" value="Genomic_DNA"/>
</dbReference>
<keyword evidence="3" id="KW-1185">Reference proteome</keyword>
<feature type="region of interest" description="Disordered" evidence="1">
    <location>
        <begin position="121"/>
        <end position="143"/>
    </location>
</feature>
<reference evidence="2 3" key="1">
    <citation type="journal article" date="2024" name="G3 (Bethesda)">
        <title>Genome assembly of Hibiscus sabdariffa L. provides insights into metabolisms of medicinal natural products.</title>
        <authorList>
            <person name="Kim T."/>
        </authorList>
    </citation>
    <scope>NUCLEOTIDE SEQUENCE [LARGE SCALE GENOMIC DNA]</scope>
    <source>
        <strain evidence="2">TK-2024</strain>
        <tissue evidence="2">Old leaves</tissue>
    </source>
</reference>
<evidence type="ECO:0000313" key="3">
    <source>
        <dbReference type="Proteomes" id="UP001396334"/>
    </source>
</evidence>
<dbReference type="Proteomes" id="UP001396334">
    <property type="component" value="Unassembled WGS sequence"/>
</dbReference>
<protein>
    <submittedName>
        <fullName evidence="2">Uncharacterized protein</fullName>
    </submittedName>
</protein>
<evidence type="ECO:0000313" key="2">
    <source>
        <dbReference type="EMBL" id="KAK9008213.1"/>
    </source>
</evidence>